<dbReference type="InterPro" id="IPR001425">
    <property type="entry name" value="Arc/bac/fun_rhodopsins"/>
</dbReference>
<sequence length="278" mass="30091">MAGDNSSAYSSLLDVGLYLTMHGYNWYWVGFACMISALFATVVLDLTRPRGIRLFHQIAAVVLTTASLAYFSMAFDLSTSSPEGDVGVGETSRTLSYAWYIQWIINLPLLLLSVLLVTGLSLFEILSTLFAAVLLVLCSIIHDYGANAYGPWCTVLGIAVFGHILFVLLVQGSRSAYAAGDDFGARYLLSAAWLALTLLGYPLAHRLVAPEARAAAALALDVLAQPAFLLFFLHQVRQIDSGAVCGTIALAGDEELAAVPSFAESTSRRLRRHHHGRF</sequence>
<dbReference type="PANTHER" id="PTHR28286:SF1">
    <property type="entry name" value="30 KDA HEAT SHOCK PROTEIN-RELATED"/>
    <property type="match status" value="1"/>
</dbReference>
<evidence type="ECO:0000256" key="5">
    <source>
        <dbReference type="ARBA" id="ARBA00023136"/>
    </source>
</evidence>
<dbReference type="Pfam" id="PF01036">
    <property type="entry name" value="Bac_rhodopsin"/>
    <property type="match status" value="1"/>
</dbReference>
<keyword evidence="5 6" id="KW-0472">Membrane</keyword>
<dbReference type="SMART" id="SM01021">
    <property type="entry name" value="Bac_rhodopsin"/>
    <property type="match status" value="1"/>
</dbReference>
<dbReference type="Gene3D" id="1.20.1070.10">
    <property type="entry name" value="Rhodopsin 7-helix transmembrane proteins"/>
    <property type="match status" value="1"/>
</dbReference>
<proteinExistence type="inferred from homology"/>
<dbReference type="AlphaFoldDB" id="A0A0C3S7N5"/>
<evidence type="ECO:0000256" key="6">
    <source>
        <dbReference type="SAM" id="Phobius"/>
    </source>
</evidence>
<evidence type="ECO:0000256" key="3">
    <source>
        <dbReference type="ARBA" id="ARBA00022692"/>
    </source>
</evidence>
<feature type="transmembrane region" description="Helical" evidence="6">
    <location>
        <begin position="183"/>
        <end position="203"/>
    </location>
</feature>
<evidence type="ECO:0000256" key="2">
    <source>
        <dbReference type="ARBA" id="ARBA00008130"/>
    </source>
</evidence>
<organism evidence="7 8">
    <name type="scientific">Phlebiopsis gigantea (strain 11061_1 CR5-6)</name>
    <name type="common">White-rot fungus</name>
    <name type="synonym">Peniophora gigantea</name>
    <dbReference type="NCBI Taxonomy" id="745531"/>
    <lineage>
        <taxon>Eukaryota</taxon>
        <taxon>Fungi</taxon>
        <taxon>Dikarya</taxon>
        <taxon>Basidiomycota</taxon>
        <taxon>Agaricomycotina</taxon>
        <taxon>Agaricomycetes</taxon>
        <taxon>Polyporales</taxon>
        <taxon>Phanerochaetaceae</taxon>
        <taxon>Phlebiopsis</taxon>
    </lineage>
</organism>
<dbReference type="HOGENOM" id="CLU_1001533_0_0_1"/>
<accession>A0A0C3S7N5</accession>
<reference evidence="7 8" key="1">
    <citation type="journal article" date="2014" name="PLoS Genet.">
        <title>Analysis of the Phlebiopsis gigantea genome, transcriptome and secretome provides insight into its pioneer colonization strategies of wood.</title>
        <authorList>
            <person name="Hori C."/>
            <person name="Ishida T."/>
            <person name="Igarashi K."/>
            <person name="Samejima M."/>
            <person name="Suzuki H."/>
            <person name="Master E."/>
            <person name="Ferreira P."/>
            <person name="Ruiz-Duenas F.J."/>
            <person name="Held B."/>
            <person name="Canessa P."/>
            <person name="Larrondo L.F."/>
            <person name="Schmoll M."/>
            <person name="Druzhinina I.S."/>
            <person name="Kubicek C.P."/>
            <person name="Gaskell J.A."/>
            <person name="Kersten P."/>
            <person name="St John F."/>
            <person name="Glasner J."/>
            <person name="Sabat G."/>
            <person name="Splinter BonDurant S."/>
            <person name="Syed K."/>
            <person name="Yadav J."/>
            <person name="Mgbeahuruike A.C."/>
            <person name="Kovalchuk A."/>
            <person name="Asiegbu F.O."/>
            <person name="Lackner G."/>
            <person name="Hoffmeister D."/>
            <person name="Rencoret J."/>
            <person name="Gutierrez A."/>
            <person name="Sun H."/>
            <person name="Lindquist E."/>
            <person name="Barry K."/>
            <person name="Riley R."/>
            <person name="Grigoriev I.V."/>
            <person name="Henrissat B."/>
            <person name="Kues U."/>
            <person name="Berka R.M."/>
            <person name="Martinez A.T."/>
            <person name="Covert S.F."/>
            <person name="Blanchette R.A."/>
            <person name="Cullen D."/>
        </authorList>
    </citation>
    <scope>NUCLEOTIDE SEQUENCE [LARGE SCALE GENOMIC DNA]</scope>
    <source>
        <strain evidence="7 8">11061_1 CR5-6</strain>
    </source>
</reference>
<feature type="transmembrane region" description="Helical" evidence="6">
    <location>
        <begin position="58"/>
        <end position="77"/>
    </location>
</feature>
<feature type="transmembrane region" description="Helical" evidence="6">
    <location>
        <begin position="97"/>
        <end position="118"/>
    </location>
</feature>
<dbReference type="Proteomes" id="UP000053257">
    <property type="component" value="Unassembled WGS sequence"/>
</dbReference>
<dbReference type="GO" id="GO:0005783">
    <property type="term" value="C:endoplasmic reticulum"/>
    <property type="evidence" value="ECO:0007669"/>
    <property type="project" value="TreeGrafter"/>
</dbReference>
<feature type="transmembrane region" description="Helical" evidence="6">
    <location>
        <begin position="148"/>
        <end position="171"/>
    </location>
</feature>
<comment type="similarity">
    <text evidence="2">Belongs to the archaeal/bacterial/fungal opsin family.</text>
</comment>
<gene>
    <name evidence="7" type="ORF">PHLGIDRAFT_32829</name>
</gene>
<keyword evidence="4 6" id="KW-1133">Transmembrane helix</keyword>
<dbReference type="OrthoDB" id="2800638at2759"/>
<keyword evidence="3 6" id="KW-0812">Transmembrane</keyword>
<dbReference type="PRINTS" id="PR00251">
    <property type="entry name" value="BACTRLOPSIN"/>
</dbReference>
<evidence type="ECO:0000256" key="1">
    <source>
        <dbReference type="ARBA" id="ARBA00004141"/>
    </source>
</evidence>
<comment type="subcellular location">
    <subcellularLocation>
        <location evidence="1">Membrane</location>
        <topology evidence="1">Multi-pass membrane protein</topology>
    </subcellularLocation>
</comment>
<name>A0A0C3S7N5_PHLG1</name>
<evidence type="ECO:0000313" key="8">
    <source>
        <dbReference type="Proteomes" id="UP000053257"/>
    </source>
</evidence>
<feature type="transmembrane region" description="Helical" evidence="6">
    <location>
        <begin position="125"/>
        <end position="142"/>
    </location>
</feature>
<dbReference type="SUPFAM" id="SSF81321">
    <property type="entry name" value="Family A G protein-coupled receptor-like"/>
    <property type="match status" value="1"/>
</dbReference>
<feature type="transmembrane region" description="Helical" evidence="6">
    <location>
        <begin position="215"/>
        <end position="233"/>
    </location>
</feature>
<keyword evidence="8" id="KW-1185">Reference proteome</keyword>
<protein>
    <submittedName>
        <fullName evidence="7">Uncharacterized protein</fullName>
    </submittedName>
</protein>
<evidence type="ECO:0000256" key="4">
    <source>
        <dbReference type="ARBA" id="ARBA00022989"/>
    </source>
</evidence>
<evidence type="ECO:0000313" key="7">
    <source>
        <dbReference type="EMBL" id="KIP12551.1"/>
    </source>
</evidence>
<dbReference type="GO" id="GO:0005886">
    <property type="term" value="C:plasma membrane"/>
    <property type="evidence" value="ECO:0007669"/>
    <property type="project" value="TreeGrafter"/>
</dbReference>
<dbReference type="PANTHER" id="PTHR28286">
    <property type="match status" value="1"/>
</dbReference>
<dbReference type="EMBL" id="KN840439">
    <property type="protein sequence ID" value="KIP12551.1"/>
    <property type="molecule type" value="Genomic_DNA"/>
</dbReference>
<feature type="transmembrane region" description="Helical" evidence="6">
    <location>
        <begin position="26"/>
        <end position="46"/>
    </location>
</feature>